<evidence type="ECO:0000256" key="1">
    <source>
        <dbReference type="ARBA" id="ARBA00004613"/>
    </source>
</evidence>
<protein>
    <submittedName>
        <fullName evidence="3">Calcium-binding protein</fullName>
    </submittedName>
</protein>
<dbReference type="InterPro" id="IPR011049">
    <property type="entry name" value="Serralysin-like_metalloprot_C"/>
</dbReference>
<evidence type="ECO:0000313" key="4">
    <source>
        <dbReference type="Proteomes" id="UP001432046"/>
    </source>
</evidence>
<dbReference type="Pfam" id="PF00353">
    <property type="entry name" value="HemolysinCabind"/>
    <property type="match status" value="6"/>
</dbReference>
<gene>
    <name evidence="3" type="ORF">WDK88_36675</name>
</gene>
<evidence type="ECO:0000256" key="2">
    <source>
        <dbReference type="ARBA" id="ARBA00022525"/>
    </source>
</evidence>
<sequence length="546" mass="56268">MAWTYTVQLNDPGGAGAATDSALVYDLQQALSVWQQYVGGIGNLVVDLNITTTAVGRADGGPTSTYYVGTSNGLAVYEPSSQYELTTGQHISGTTSDITINVDTAYLQYLDLTYGLSWSSSVPDNKLNPIDVFLHEMMHGFGMTGWYSQSGQLPGAYESTFDTFIQKSGSLAYFTGSHAEAAYGGPVPLTTDSTTQNYYHFGNQQSDFTASPSTVTDPLTLDLMNGIVFFDDYQYAISPLDLGVLKDLGYSVRGYADDTMNGTAGADSLYGTTLNDLISSGAGNDIIVAGAGFDTVDGGDGNDYVYAGADADVLSGGNGNDVLLGEDGDDAIYGGTGFNYLFGGSGNDTLVGAGGTSASDVNVMYGGDGADYLFGGAGTNYFYGGTGVDTMYGGSGLNIFISSGETDGNLIYGGSGQNYVYGSNGGDTVTGGTGVDVFLMGSGADNITGGGGVDYAWGGGGSDIFNLNDKASDTEVMVVEDFNAGGVNDFVNFAGTSLHSFADVQAAEFYAANINTTIIITDAAGSAVWLIGEAPGQLSAGMFKFS</sequence>
<dbReference type="InterPro" id="IPR050557">
    <property type="entry name" value="RTX_toxin/Mannuronan_C5-epim"/>
</dbReference>
<comment type="subcellular location">
    <subcellularLocation>
        <location evidence="1">Secreted</location>
    </subcellularLocation>
</comment>
<dbReference type="SUPFAM" id="SSF51120">
    <property type="entry name" value="beta-Roll"/>
    <property type="match status" value="2"/>
</dbReference>
<proteinExistence type="predicted"/>
<name>A0ABZ2NV84_9BRAD</name>
<dbReference type="PRINTS" id="PR00313">
    <property type="entry name" value="CABNDNGRPT"/>
</dbReference>
<dbReference type="PANTHER" id="PTHR38340">
    <property type="entry name" value="S-LAYER PROTEIN"/>
    <property type="match status" value="1"/>
</dbReference>
<dbReference type="Proteomes" id="UP001432046">
    <property type="component" value="Chromosome"/>
</dbReference>
<dbReference type="EMBL" id="CP147711">
    <property type="protein sequence ID" value="WXC78847.1"/>
    <property type="molecule type" value="Genomic_DNA"/>
</dbReference>
<keyword evidence="4" id="KW-1185">Reference proteome</keyword>
<keyword evidence="2" id="KW-0964">Secreted</keyword>
<evidence type="ECO:0000313" key="3">
    <source>
        <dbReference type="EMBL" id="WXC78847.1"/>
    </source>
</evidence>
<reference evidence="3" key="2">
    <citation type="submission" date="2024-03" db="EMBL/GenBank/DDBJ databases">
        <authorList>
            <person name="Bromfield E.S.P."/>
            <person name="Cloutier S."/>
        </authorList>
    </citation>
    <scope>NUCLEOTIDE SEQUENCE</scope>
    <source>
        <strain evidence="3">5S5</strain>
    </source>
</reference>
<organism evidence="3 4">
    <name type="scientific">Bradyrhizobium septentrionale</name>
    <dbReference type="NCBI Taxonomy" id="1404411"/>
    <lineage>
        <taxon>Bacteria</taxon>
        <taxon>Pseudomonadati</taxon>
        <taxon>Pseudomonadota</taxon>
        <taxon>Alphaproteobacteria</taxon>
        <taxon>Hyphomicrobiales</taxon>
        <taxon>Nitrobacteraceae</taxon>
        <taxon>Bradyrhizobium</taxon>
    </lineage>
</organism>
<dbReference type="RefSeq" id="WP_338823199.1">
    <property type="nucleotide sequence ID" value="NZ_CP147708.1"/>
</dbReference>
<dbReference type="InterPro" id="IPR001343">
    <property type="entry name" value="Hemolysn_Ca-bd"/>
</dbReference>
<reference evidence="3" key="1">
    <citation type="journal article" date="2021" name="Int. J. Syst. Evol. Microbiol.">
        <title>Bradyrhizobium septentrionale sp. nov. (sv. septentrionale) and Bradyrhizobium quebecense sp. nov. (sv. septentrionale) associated with legumes native to Canada possess rearranged symbiosis genes and numerous insertion sequences.</title>
        <authorList>
            <person name="Bromfield E.S.P."/>
            <person name="Cloutier S."/>
        </authorList>
    </citation>
    <scope>NUCLEOTIDE SEQUENCE</scope>
    <source>
        <strain evidence="3">5S5</strain>
    </source>
</reference>
<dbReference type="Gene3D" id="2.150.10.10">
    <property type="entry name" value="Serralysin-like metalloprotease, C-terminal"/>
    <property type="match status" value="4"/>
</dbReference>
<accession>A0ABZ2NV84</accession>
<dbReference type="PANTHER" id="PTHR38340:SF1">
    <property type="entry name" value="S-LAYER PROTEIN"/>
    <property type="match status" value="1"/>
</dbReference>